<name>L7UMG6_MYXSD</name>
<accession>L7UMG6</accession>
<dbReference type="AlphaFoldDB" id="L7UMG6"/>
<dbReference type="EMBL" id="CP004025">
    <property type="protein sequence ID" value="AGC49075.1"/>
    <property type="molecule type" value="Genomic_DNA"/>
</dbReference>
<dbReference type="KEGG" id="msd:MYSTI_07803"/>
<dbReference type="Proteomes" id="UP000011131">
    <property type="component" value="Chromosome"/>
</dbReference>
<dbReference type="SUPFAM" id="SSF51182">
    <property type="entry name" value="RmlC-like cupins"/>
    <property type="match status" value="1"/>
</dbReference>
<reference evidence="1 2" key="1">
    <citation type="journal article" date="2013" name="Genome Announc.">
        <title>Complete genome sequence of Myxococcus stipitatus strain DSM 14675, a fruiting myxobacterium.</title>
        <authorList>
            <person name="Huntley S."/>
            <person name="Kneip S."/>
            <person name="Treuner-Lange A."/>
            <person name="Sogaard-Andersen L."/>
        </authorList>
    </citation>
    <scope>NUCLEOTIDE SEQUENCE [LARGE SCALE GENOMIC DNA]</scope>
    <source>
        <strain evidence="2">DSM 14675 / JCM 12634 / Mx s8</strain>
    </source>
</reference>
<evidence type="ECO:0000313" key="2">
    <source>
        <dbReference type="Proteomes" id="UP000011131"/>
    </source>
</evidence>
<dbReference type="InterPro" id="IPR011051">
    <property type="entry name" value="RmlC_Cupin_sf"/>
</dbReference>
<proteinExistence type="predicted"/>
<sequence>MVMEPKKLTVRQWSDVSSEPLSEESVRALHVPARKYRVSVDRYSPGEEVAGGMRAGTCYVLAGHCQIEFGEQVAQFVAGDVAEFPSGSYRLVVSPEAECVAVFAWELPKEFAG</sequence>
<organism evidence="1 2">
    <name type="scientific">Myxococcus stipitatus (strain DSM 14675 / JCM 12634 / Mx s8)</name>
    <dbReference type="NCBI Taxonomy" id="1278073"/>
    <lineage>
        <taxon>Bacteria</taxon>
        <taxon>Pseudomonadati</taxon>
        <taxon>Myxococcota</taxon>
        <taxon>Myxococcia</taxon>
        <taxon>Myxococcales</taxon>
        <taxon>Cystobacterineae</taxon>
        <taxon>Myxococcaceae</taxon>
        <taxon>Myxococcus</taxon>
    </lineage>
</organism>
<protein>
    <recommendedName>
        <fullName evidence="3">Cupin domain-containing protein</fullName>
    </recommendedName>
</protein>
<evidence type="ECO:0000313" key="1">
    <source>
        <dbReference type="EMBL" id="AGC49075.1"/>
    </source>
</evidence>
<keyword evidence="2" id="KW-1185">Reference proteome</keyword>
<dbReference type="HOGENOM" id="CLU_2130754_0_0_7"/>
<evidence type="ECO:0008006" key="3">
    <source>
        <dbReference type="Google" id="ProtNLM"/>
    </source>
</evidence>
<gene>
    <name evidence="1" type="ordered locus">MYSTI_07803</name>
</gene>
<dbReference type="STRING" id="1278073.MYSTI_07803"/>